<reference evidence="1" key="2">
    <citation type="submission" date="2020-09" db="EMBL/GenBank/DDBJ databases">
        <authorList>
            <person name="Sun Q."/>
            <person name="Kim S."/>
        </authorList>
    </citation>
    <scope>NUCLEOTIDE SEQUENCE</scope>
    <source>
        <strain evidence="1">KCTC 12113</strain>
    </source>
</reference>
<protein>
    <submittedName>
        <fullName evidence="1">Uncharacterized protein</fullName>
    </submittedName>
</protein>
<reference evidence="1" key="1">
    <citation type="journal article" date="2014" name="Int. J. Syst. Evol. Microbiol.">
        <title>Complete genome sequence of Corynebacterium casei LMG S-19264T (=DSM 44701T), isolated from a smear-ripened cheese.</title>
        <authorList>
            <consortium name="US DOE Joint Genome Institute (JGI-PGF)"/>
            <person name="Walter F."/>
            <person name="Albersmeier A."/>
            <person name="Kalinowski J."/>
            <person name="Ruckert C."/>
        </authorList>
    </citation>
    <scope>NUCLEOTIDE SEQUENCE</scope>
    <source>
        <strain evidence="1">KCTC 12113</strain>
    </source>
</reference>
<name>A0A918MJ06_9FLAO</name>
<keyword evidence="2" id="KW-1185">Reference proteome</keyword>
<dbReference type="EMBL" id="BMWP01000004">
    <property type="protein sequence ID" value="GGW25786.1"/>
    <property type="molecule type" value="Genomic_DNA"/>
</dbReference>
<dbReference type="RefSeq" id="WP_051315650.1">
    <property type="nucleotide sequence ID" value="NZ_BMWP01000004.1"/>
</dbReference>
<organism evidence="1 2">
    <name type="scientific">Arenibacter certesii</name>
    <dbReference type="NCBI Taxonomy" id="228955"/>
    <lineage>
        <taxon>Bacteria</taxon>
        <taxon>Pseudomonadati</taxon>
        <taxon>Bacteroidota</taxon>
        <taxon>Flavobacteriia</taxon>
        <taxon>Flavobacteriales</taxon>
        <taxon>Flavobacteriaceae</taxon>
        <taxon>Arenibacter</taxon>
    </lineage>
</organism>
<evidence type="ECO:0000313" key="1">
    <source>
        <dbReference type="EMBL" id="GGW25786.1"/>
    </source>
</evidence>
<accession>A0A918MJ06</accession>
<comment type="caution">
    <text evidence="1">The sequence shown here is derived from an EMBL/GenBank/DDBJ whole genome shotgun (WGS) entry which is preliminary data.</text>
</comment>
<proteinExistence type="predicted"/>
<dbReference type="AlphaFoldDB" id="A0A918MJ06"/>
<dbReference type="Proteomes" id="UP000634668">
    <property type="component" value="Unassembled WGS sequence"/>
</dbReference>
<evidence type="ECO:0000313" key="2">
    <source>
        <dbReference type="Proteomes" id="UP000634668"/>
    </source>
</evidence>
<sequence>MISLWLVAYPYGYGDEDIITFKNLKGESIEAVEVRTENSIYLVKISNSLANFIFNFDDDKEQHNIPDFPLHQHYLPLPEMLGSGEE</sequence>
<gene>
    <name evidence="1" type="ORF">GCM10007383_08270</name>
</gene>